<dbReference type="InterPro" id="IPR014001">
    <property type="entry name" value="Helicase_ATP-bd"/>
</dbReference>
<keyword evidence="3" id="KW-0347">Helicase</keyword>
<accession>A0A7Y6BTD1</accession>
<dbReference type="PANTHER" id="PTHR47396">
    <property type="entry name" value="TYPE I RESTRICTION ENZYME ECOKI R PROTEIN"/>
    <property type="match status" value="1"/>
</dbReference>
<dbReference type="SUPFAM" id="SSF52540">
    <property type="entry name" value="P-loop containing nucleoside triphosphate hydrolases"/>
    <property type="match status" value="1"/>
</dbReference>
<organism evidence="3 4">
    <name type="scientific">Paenibacillus xylanilyticus</name>
    <dbReference type="NCBI Taxonomy" id="248903"/>
    <lineage>
        <taxon>Bacteria</taxon>
        <taxon>Bacillati</taxon>
        <taxon>Bacillota</taxon>
        <taxon>Bacilli</taxon>
        <taxon>Bacillales</taxon>
        <taxon>Paenibacillaceae</taxon>
        <taxon>Paenibacillus</taxon>
    </lineage>
</organism>
<dbReference type="Pfam" id="PF00271">
    <property type="entry name" value="Helicase_C"/>
    <property type="match status" value="1"/>
</dbReference>
<dbReference type="Gene3D" id="3.40.50.300">
    <property type="entry name" value="P-loop containing nucleotide triphosphate hydrolases"/>
    <property type="match status" value="2"/>
</dbReference>
<protein>
    <submittedName>
        <fullName evidence="3">DEAD/DEAH box helicase</fullName>
    </submittedName>
</protein>
<dbReference type="GO" id="GO:0005829">
    <property type="term" value="C:cytosol"/>
    <property type="evidence" value="ECO:0007669"/>
    <property type="project" value="TreeGrafter"/>
</dbReference>
<dbReference type="PROSITE" id="PS51194">
    <property type="entry name" value="HELICASE_CTER"/>
    <property type="match status" value="1"/>
</dbReference>
<dbReference type="SMART" id="SM00487">
    <property type="entry name" value="DEXDc"/>
    <property type="match status" value="1"/>
</dbReference>
<dbReference type="EMBL" id="JABMCB010000154">
    <property type="protein sequence ID" value="NUU74597.1"/>
    <property type="molecule type" value="Genomic_DNA"/>
</dbReference>
<evidence type="ECO:0000259" key="2">
    <source>
        <dbReference type="PROSITE" id="PS51194"/>
    </source>
</evidence>
<feature type="domain" description="Helicase ATP-binding" evidence="1">
    <location>
        <begin position="18"/>
        <end position="173"/>
    </location>
</feature>
<evidence type="ECO:0000259" key="1">
    <source>
        <dbReference type="PROSITE" id="PS51192"/>
    </source>
</evidence>
<dbReference type="InterPro" id="IPR006935">
    <property type="entry name" value="Helicase/UvrB_N"/>
</dbReference>
<comment type="caution">
    <text evidence="3">The sequence shown here is derived from an EMBL/GenBank/DDBJ whole genome shotgun (WGS) entry which is preliminary data.</text>
</comment>
<keyword evidence="3" id="KW-0378">Hydrolase</keyword>
<dbReference type="InterPro" id="IPR027417">
    <property type="entry name" value="P-loop_NTPase"/>
</dbReference>
<dbReference type="Proteomes" id="UP000526125">
    <property type="component" value="Unassembled WGS sequence"/>
</dbReference>
<proteinExistence type="predicted"/>
<keyword evidence="4" id="KW-1185">Reference proteome</keyword>
<dbReference type="PROSITE" id="PS51192">
    <property type="entry name" value="HELICASE_ATP_BIND_1"/>
    <property type="match status" value="1"/>
</dbReference>
<dbReference type="GO" id="GO:0003677">
    <property type="term" value="F:DNA binding"/>
    <property type="evidence" value="ECO:0007669"/>
    <property type="project" value="InterPro"/>
</dbReference>
<sequence length="573" mass="65141">MEIALRDYQIEAQKTFFNKLILGVKRQLIVLPTGAGKTIVAASISKLFRDRYNNGLPIVFIAHRDELLKQTAEKMKLVWGDVKVGKVKGVDNEQEADVIVASTQTLIRGRQMVKPGLVIYDEAHHSVSKGSMKVLESLGCFEADGPPLLGITATPNRLDRQALGQVYEEIVLEKSILDLILARYLCDVRGKKIVIDELDLQSVETMAGDYNEKQLGEQMGKESVIDTIVQAYLEHGESRKTIVFAVNVKQAYDIAEGLAKYDVRAKAIDGSLPEEARSKILQEFSTGVIQVLVNCMILTEGFDEPSVSCILMARPTKSESLYIQCIGRGTRLYPDKMDCLVLDVVGVTEDHSLMTLSNLFPPGRLDLGEEEEEELDLFLGVVMEEGESVVEFHERLKQIAFEYGKKMREINLFSTKTIYLWNSFSDRAYYISIGNQQYCYLIKEEEHWWIIFENQNKQLYPLHHEPLSLEYAQGIAENFLSNIKTKIILKEARWRNLAMSPAQRDQLERNRIDYDQGWTKGQASDALNDIYGRRVAAKVIHRFNGDLYRSIMSNSYLKEKINEELLCIQSGLE</sequence>
<feature type="domain" description="Helicase C-terminal" evidence="2">
    <location>
        <begin position="227"/>
        <end position="378"/>
    </location>
</feature>
<dbReference type="Pfam" id="PF04851">
    <property type="entry name" value="ResIII"/>
    <property type="match status" value="1"/>
</dbReference>
<dbReference type="GO" id="GO:0005524">
    <property type="term" value="F:ATP binding"/>
    <property type="evidence" value="ECO:0007669"/>
    <property type="project" value="InterPro"/>
</dbReference>
<dbReference type="PANTHER" id="PTHR47396:SF1">
    <property type="entry name" value="ATP-DEPENDENT HELICASE IRC3-RELATED"/>
    <property type="match status" value="1"/>
</dbReference>
<name>A0A7Y6BTD1_9BACL</name>
<evidence type="ECO:0000313" key="4">
    <source>
        <dbReference type="Proteomes" id="UP000526125"/>
    </source>
</evidence>
<evidence type="ECO:0000313" key="3">
    <source>
        <dbReference type="EMBL" id="NUU74597.1"/>
    </source>
</evidence>
<dbReference type="GO" id="GO:0016787">
    <property type="term" value="F:hydrolase activity"/>
    <property type="evidence" value="ECO:0007669"/>
    <property type="project" value="InterPro"/>
</dbReference>
<dbReference type="GO" id="GO:0004386">
    <property type="term" value="F:helicase activity"/>
    <property type="evidence" value="ECO:0007669"/>
    <property type="project" value="UniProtKB-KW"/>
</dbReference>
<dbReference type="InterPro" id="IPR001650">
    <property type="entry name" value="Helicase_C-like"/>
</dbReference>
<dbReference type="CDD" id="cd18799">
    <property type="entry name" value="SF2_C_EcoAI-like"/>
    <property type="match status" value="1"/>
</dbReference>
<keyword evidence="3" id="KW-0547">Nucleotide-binding</keyword>
<gene>
    <name evidence="3" type="ORF">HP552_04995</name>
</gene>
<dbReference type="AlphaFoldDB" id="A0A7Y6BTD1"/>
<reference evidence="3 4" key="1">
    <citation type="submission" date="2020-05" db="EMBL/GenBank/DDBJ databases">
        <title>Genome Sequencing of Type Strains.</title>
        <authorList>
            <person name="Lemaire J.F."/>
            <person name="Inderbitzin P."/>
            <person name="Gregorio O.A."/>
            <person name="Collins S.B."/>
            <person name="Wespe N."/>
            <person name="Knight-Connoni V."/>
        </authorList>
    </citation>
    <scope>NUCLEOTIDE SEQUENCE [LARGE SCALE GENOMIC DNA]</scope>
    <source>
        <strain evidence="3 4">LMG 21957</strain>
    </source>
</reference>
<keyword evidence="3" id="KW-0067">ATP-binding</keyword>
<dbReference type="InterPro" id="IPR050742">
    <property type="entry name" value="Helicase_Restrict-Modif_Enz"/>
</dbReference>
<dbReference type="RefSeq" id="WP_175394502.1">
    <property type="nucleotide sequence ID" value="NZ_JABMCB010000154.1"/>
</dbReference>
<dbReference type="SMART" id="SM00490">
    <property type="entry name" value="HELICc"/>
    <property type="match status" value="1"/>
</dbReference>